<dbReference type="GO" id="GO:0003677">
    <property type="term" value="F:DNA binding"/>
    <property type="evidence" value="ECO:0007669"/>
    <property type="project" value="UniProtKB-KW"/>
</dbReference>
<evidence type="ECO:0000256" key="3">
    <source>
        <dbReference type="ARBA" id="ARBA00023163"/>
    </source>
</evidence>
<evidence type="ECO:0000313" key="5">
    <source>
        <dbReference type="EMBL" id="ROQ20105.1"/>
    </source>
</evidence>
<accession>A0A3N1NV84</accession>
<dbReference type="PROSITE" id="PS50937">
    <property type="entry name" value="HTH_MERR_2"/>
    <property type="match status" value="1"/>
</dbReference>
<name>A0A3N1NV84_9GAMM</name>
<organism evidence="5 6">
    <name type="scientific">Marinimicrobium koreense</name>
    <dbReference type="NCBI Taxonomy" id="306545"/>
    <lineage>
        <taxon>Bacteria</taxon>
        <taxon>Pseudomonadati</taxon>
        <taxon>Pseudomonadota</taxon>
        <taxon>Gammaproteobacteria</taxon>
        <taxon>Cellvibrionales</taxon>
        <taxon>Cellvibrionaceae</taxon>
        <taxon>Marinimicrobium</taxon>
    </lineage>
</organism>
<dbReference type="PANTHER" id="PTHR30204:SF67">
    <property type="entry name" value="HTH-TYPE TRANSCRIPTIONAL REGULATOR MLRA-RELATED"/>
    <property type="match status" value="1"/>
</dbReference>
<dbReference type="AlphaFoldDB" id="A0A3N1NV84"/>
<dbReference type="Proteomes" id="UP000273643">
    <property type="component" value="Unassembled WGS sequence"/>
</dbReference>
<evidence type="ECO:0000313" key="6">
    <source>
        <dbReference type="Proteomes" id="UP000273643"/>
    </source>
</evidence>
<dbReference type="OrthoDB" id="9800334at2"/>
<dbReference type="InterPro" id="IPR009061">
    <property type="entry name" value="DNA-bd_dom_put_sf"/>
</dbReference>
<evidence type="ECO:0000256" key="1">
    <source>
        <dbReference type="ARBA" id="ARBA00023015"/>
    </source>
</evidence>
<reference evidence="5 6" key="1">
    <citation type="submission" date="2018-11" db="EMBL/GenBank/DDBJ databases">
        <title>Genomic Encyclopedia of Type Strains, Phase IV (KMG-IV): sequencing the most valuable type-strain genomes for metagenomic binning, comparative biology and taxonomic classification.</title>
        <authorList>
            <person name="Goeker M."/>
        </authorList>
    </citation>
    <scope>NUCLEOTIDE SEQUENCE [LARGE SCALE GENOMIC DNA]</scope>
    <source>
        <strain evidence="5 6">DSM 16974</strain>
    </source>
</reference>
<comment type="caution">
    <text evidence="5">The sequence shown here is derived from an EMBL/GenBank/DDBJ whole genome shotgun (WGS) entry which is preliminary data.</text>
</comment>
<keyword evidence="2 5" id="KW-0238">DNA-binding</keyword>
<gene>
    <name evidence="5" type="ORF">EDC38_0701</name>
</gene>
<dbReference type="GO" id="GO:0003700">
    <property type="term" value="F:DNA-binding transcription factor activity"/>
    <property type="evidence" value="ECO:0007669"/>
    <property type="project" value="InterPro"/>
</dbReference>
<proteinExistence type="predicted"/>
<feature type="domain" description="HTH merR-type" evidence="4">
    <location>
        <begin position="5"/>
        <end position="74"/>
    </location>
</feature>
<keyword evidence="6" id="KW-1185">Reference proteome</keyword>
<evidence type="ECO:0000256" key="2">
    <source>
        <dbReference type="ARBA" id="ARBA00023125"/>
    </source>
</evidence>
<dbReference type="EMBL" id="RJUK01000001">
    <property type="protein sequence ID" value="ROQ20105.1"/>
    <property type="molecule type" value="Genomic_DNA"/>
</dbReference>
<dbReference type="InterPro" id="IPR000551">
    <property type="entry name" value="MerR-type_HTH_dom"/>
</dbReference>
<sequence>MVSEAVPIRRVSELTGVNSVTLRAWERRYGLLKPLRTAKGHRLYRPEDIARVEAIQRWLARGVAVSQVRALLDQGAEATEVDLSPTDPWQQHRQVMAHALAALDVHALRKRLAALTAEYPMPVLVDHCIEPLLSQWRSDVGQGRPQYGVTSQLLCFESVLYDYFASARHRQSAPKGAPRLLLVDNGRTPDSVLPMIFAYSLGVNRLQVDFFGPVPQAEWLYAVDQRGANAVLLYTDSVPEPGLEAAHRDLERQLAVPIWLAGRQTALVDSALQPHCLGQSHSEILAALEARLPVRVEGPDFSDNGSPGSGASR</sequence>
<dbReference type="Gene3D" id="1.10.1660.10">
    <property type="match status" value="1"/>
</dbReference>
<keyword evidence="1" id="KW-0805">Transcription regulation</keyword>
<dbReference type="SMART" id="SM00422">
    <property type="entry name" value="HTH_MERR"/>
    <property type="match status" value="1"/>
</dbReference>
<dbReference type="InterPro" id="IPR047057">
    <property type="entry name" value="MerR_fam"/>
</dbReference>
<dbReference type="SUPFAM" id="SSF46955">
    <property type="entry name" value="Putative DNA-binding domain"/>
    <property type="match status" value="1"/>
</dbReference>
<evidence type="ECO:0000259" key="4">
    <source>
        <dbReference type="PROSITE" id="PS50937"/>
    </source>
</evidence>
<keyword evidence="3" id="KW-0804">Transcription</keyword>
<dbReference type="PANTHER" id="PTHR30204">
    <property type="entry name" value="REDOX-CYCLING DRUG-SENSING TRANSCRIPTIONAL ACTIVATOR SOXR"/>
    <property type="match status" value="1"/>
</dbReference>
<protein>
    <submittedName>
        <fullName evidence="5">DNA-binding transcriptional MerR regulator</fullName>
    </submittedName>
</protein>
<dbReference type="Pfam" id="PF13411">
    <property type="entry name" value="MerR_1"/>
    <property type="match status" value="1"/>
</dbReference>
<dbReference type="CDD" id="cd01104">
    <property type="entry name" value="HTH_MlrA-CarA"/>
    <property type="match status" value="1"/>
</dbReference>